<dbReference type="EMBL" id="UYRU01003275">
    <property type="protein sequence ID" value="VDK35498.1"/>
    <property type="molecule type" value="Genomic_DNA"/>
</dbReference>
<dbReference type="PANTHER" id="PTHR21292">
    <property type="entry name" value="EXOCYST COMPLEX COMPONENT SEC6-RELATED"/>
    <property type="match status" value="1"/>
</dbReference>
<evidence type="ECO:0000313" key="2">
    <source>
        <dbReference type="Proteomes" id="UP000281553"/>
    </source>
</evidence>
<keyword evidence="2" id="KW-1185">Reference proteome</keyword>
<dbReference type="Pfam" id="PF06046">
    <property type="entry name" value="Sec6"/>
    <property type="match status" value="1"/>
</dbReference>
<evidence type="ECO:0000313" key="1">
    <source>
        <dbReference type="EMBL" id="VDK35498.1"/>
    </source>
</evidence>
<accession>A0A3P6QZU9</accession>
<organism evidence="1 2">
    <name type="scientific">Dibothriocephalus latus</name>
    <name type="common">Fish tapeworm</name>
    <name type="synonym">Diphyllobothrium latum</name>
    <dbReference type="NCBI Taxonomy" id="60516"/>
    <lineage>
        <taxon>Eukaryota</taxon>
        <taxon>Metazoa</taxon>
        <taxon>Spiralia</taxon>
        <taxon>Lophotrochozoa</taxon>
        <taxon>Platyhelminthes</taxon>
        <taxon>Cestoda</taxon>
        <taxon>Eucestoda</taxon>
        <taxon>Diphyllobothriidea</taxon>
        <taxon>Diphyllobothriidae</taxon>
        <taxon>Dibothriocephalus</taxon>
    </lineage>
</organism>
<dbReference type="GO" id="GO:0000145">
    <property type="term" value="C:exocyst"/>
    <property type="evidence" value="ECO:0007669"/>
    <property type="project" value="InterPro"/>
</dbReference>
<sequence length="123" mass="14461">MIWKKRQEKTDFMPDGRPKRWKQHFFDALTRTIENKVQGCAVDGENEKNRLVRHNEAIRQHALTDLRIAKNICPTVFPPDYNVFDRFVEIYHDAIGAHLETLINNGLNDTEIVQLLGWINAYQ</sequence>
<dbReference type="InterPro" id="IPR010326">
    <property type="entry name" value="EXOC3/Sec6"/>
</dbReference>
<dbReference type="PANTHER" id="PTHR21292:SF1">
    <property type="entry name" value="EXOCYST COMPLEX COMPONENT 3"/>
    <property type="match status" value="1"/>
</dbReference>
<dbReference type="OrthoDB" id="10047020at2759"/>
<dbReference type="GO" id="GO:0051601">
    <property type="term" value="P:exocyst localization"/>
    <property type="evidence" value="ECO:0007669"/>
    <property type="project" value="TreeGrafter"/>
</dbReference>
<protein>
    <submittedName>
        <fullName evidence="1">Uncharacterized protein</fullName>
    </submittedName>
</protein>
<dbReference type="AlphaFoldDB" id="A0A3P6QZU9"/>
<dbReference type="GO" id="GO:0000149">
    <property type="term" value="F:SNARE binding"/>
    <property type="evidence" value="ECO:0007669"/>
    <property type="project" value="TreeGrafter"/>
</dbReference>
<gene>
    <name evidence="1" type="ORF">DILT_LOCUS693</name>
</gene>
<dbReference type="SMR" id="A0A3P6QZU9"/>
<proteinExistence type="predicted"/>
<dbReference type="GO" id="GO:0006887">
    <property type="term" value="P:exocytosis"/>
    <property type="evidence" value="ECO:0007669"/>
    <property type="project" value="InterPro"/>
</dbReference>
<reference evidence="1 2" key="1">
    <citation type="submission" date="2018-11" db="EMBL/GenBank/DDBJ databases">
        <authorList>
            <consortium name="Pathogen Informatics"/>
        </authorList>
    </citation>
    <scope>NUCLEOTIDE SEQUENCE [LARGE SCALE GENOMIC DNA]</scope>
</reference>
<name>A0A3P6QZU9_DIBLA</name>
<dbReference type="Proteomes" id="UP000281553">
    <property type="component" value="Unassembled WGS sequence"/>
</dbReference>